<dbReference type="AlphaFoldDB" id="A0A182YHS8"/>
<dbReference type="EnsemblMetazoa" id="ASTEI08014-RA">
    <property type="protein sequence ID" value="ASTEI08014-PA"/>
    <property type="gene ID" value="ASTEI08014"/>
</dbReference>
<reference evidence="2" key="1">
    <citation type="journal article" date="2014" name="Genome Biol.">
        <title>Genome analysis of a major urban malaria vector mosquito, Anopheles stephensi.</title>
        <authorList>
            <person name="Jiang X."/>
            <person name="Peery A."/>
            <person name="Hall A.B."/>
            <person name="Sharma A."/>
            <person name="Chen X.G."/>
            <person name="Waterhouse R.M."/>
            <person name="Komissarov A."/>
            <person name="Riehle M.M."/>
            <person name="Shouche Y."/>
            <person name="Sharakhova M.V."/>
            <person name="Lawson D."/>
            <person name="Pakpour N."/>
            <person name="Arensburger P."/>
            <person name="Davidson V.L."/>
            <person name="Eiglmeier K."/>
            <person name="Emrich S."/>
            <person name="George P."/>
            <person name="Kennedy R.C."/>
            <person name="Mane S.P."/>
            <person name="Maslen G."/>
            <person name="Oringanje C."/>
            <person name="Qi Y."/>
            <person name="Settlage R."/>
            <person name="Tojo M."/>
            <person name="Tubio J.M."/>
            <person name="Unger M.F."/>
            <person name="Wang B."/>
            <person name="Vernick K.D."/>
            <person name="Ribeiro J.M."/>
            <person name="James A.A."/>
            <person name="Michel K."/>
            <person name="Riehle M.A."/>
            <person name="Luckhart S."/>
            <person name="Sharakhov I.V."/>
            <person name="Tu Z."/>
        </authorList>
    </citation>
    <scope>NUCLEOTIDE SEQUENCE [LARGE SCALE GENOMIC DNA]</scope>
    <source>
        <strain evidence="2">Indian</strain>
    </source>
</reference>
<protein>
    <submittedName>
        <fullName evidence="1">Uncharacterized protein</fullName>
    </submittedName>
</protein>
<dbReference type="Proteomes" id="UP000076408">
    <property type="component" value="Unassembled WGS sequence"/>
</dbReference>
<proteinExistence type="predicted"/>
<evidence type="ECO:0000313" key="1">
    <source>
        <dbReference type="EnsemblMetazoa" id="ASTEI08014-PA"/>
    </source>
</evidence>
<dbReference type="OMA" id="IGRRITC"/>
<evidence type="ECO:0000313" key="2">
    <source>
        <dbReference type="Proteomes" id="UP000076408"/>
    </source>
</evidence>
<sequence length="161" mass="18088">MNALALNVGLLLLLSAATTGYANQCMHCIAQGDERSCDDSGESLECNEELAEKYVSLFLRVNENLDVESVDKTRFKCFKFYIIGEEEFHLKGCTYQGLPICDNMKQNMQCTACRGKDCNSIYIENYYDDDDYGRAGARVSSIGLIATCAIVIGLFRVTRWR</sequence>
<organism evidence="1 2">
    <name type="scientific">Anopheles stephensi</name>
    <name type="common">Indo-Pakistan malaria mosquito</name>
    <dbReference type="NCBI Taxonomy" id="30069"/>
    <lineage>
        <taxon>Eukaryota</taxon>
        <taxon>Metazoa</taxon>
        <taxon>Ecdysozoa</taxon>
        <taxon>Arthropoda</taxon>
        <taxon>Hexapoda</taxon>
        <taxon>Insecta</taxon>
        <taxon>Pterygota</taxon>
        <taxon>Neoptera</taxon>
        <taxon>Endopterygota</taxon>
        <taxon>Diptera</taxon>
        <taxon>Nematocera</taxon>
        <taxon>Culicoidea</taxon>
        <taxon>Culicidae</taxon>
        <taxon>Anophelinae</taxon>
        <taxon>Anopheles</taxon>
    </lineage>
</organism>
<keyword evidence="2" id="KW-1185">Reference proteome</keyword>
<accession>A0A182YHS8</accession>
<name>A0A182YHS8_ANOST</name>
<dbReference type="VEuPathDB" id="VectorBase:ASTEI08014"/>
<reference evidence="1" key="2">
    <citation type="submission" date="2020-05" db="UniProtKB">
        <authorList>
            <consortium name="EnsemblMetazoa"/>
        </authorList>
    </citation>
    <scope>IDENTIFICATION</scope>
    <source>
        <strain evidence="1">Indian</strain>
    </source>
</reference>